<dbReference type="Proteomes" id="UP000260644">
    <property type="component" value="Unassembled WGS sequence"/>
</dbReference>
<keyword evidence="1" id="KW-0732">Signal</keyword>
<feature type="chain" id="PRO_5017539712" evidence="1">
    <location>
        <begin position="23"/>
        <end position="333"/>
    </location>
</feature>
<reference evidence="2 3" key="1">
    <citation type="submission" date="2018-07" db="EMBL/GenBank/DDBJ databases">
        <title>Chitinophaga K2CV101002-2 sp. nov., isolated from a monsoon evergreen broad-leaved forest soil.</title>
        <authorList>
            <person name="Lv Y."/>
        </authorList>
    </citation>
    <scope>NUCLEOTIDE SEQUENCE [LARGE SCALE GENOMIC DNA]</scope>
    <source>
        <strain evidence="2 3">GDMCC 1.1288</strain>
    </source>
</reference>
<evidence type="ECO:0000313" key="2">
    <source>
        <dbReference type="EMBL" id="RFS26430.1"/>
    </source>
</evidence>
<comment type="caution">
    <text evidence="2">The sequence shown here is derived from an EMBL/GenBank/DDBJ whole genome shotgun (WGS) entry which is preliminary data.</text>
</comment>
<dbReference type="AlphaFoldDB" id="A0A3E1YGU9"/>
<organism evidence="2 3">
    <name type="scientific">Chitinophaga silvatica</name>
    <dbReference type="NCBI Taxonomy" id="2282649"/>
    <lineage>
        <taxon>Bacteria</taxon>
        <taxon>Pseudomonadati</taxon>
        <taxon>Bacteroidota</taxon>
        <taxon>Chitinophagia</taxon>
        <taxon>Chitinophagales</taxon>
        <taxon>Chitinophagaceae</taxon>
        <taxon>Chitinophaga</taxon>
    </lineage>
</organism>
<dbReference type="PANTHER" id="PTHR37841">
    <property type="entry name" value="GLR2918 PROTEIN"/>
    <property type="match status" value="1"/>
</dbReference>
<dbReference type="RefSeq" id="WP_116973622.1">
    <property type="nucleotide sequence ID" value="NZ_QPMM01000001.1"/>
</dbReference>
<evidence type="ECO:0000256" key="1">
    <source>
        <dbReference type="SAM" id="SignalP"/>
    </source>
</evidence>
<feature type="signal peptide" evidence="1">
    <location>
        <begin position="1"/>
        <end position="22"/>
    </location>
</feature>
<sequence>MKKTKFLIPFIAAVFLTNTLNAQVAGSRVYAMPESNGAYKLVPYLKGKLWGFSDANGNIVIEPAYEQVDFFDYFSGVAKVILKGKQLLIDPSGKVKENKDSRVLFDDSPRMAELKSGKYGEDIQEASLSKNGKHGFYIDYDEGVLHKAPVYGKSRGYFDNYNSLIIELKSTGKYGGVNKDGDIIIPFEYDDWTNHFGDGVFFVMKIGEKLGMIDRKNNVIFPFKYQKIEKLNMEGTNFLVKDSVYGYLLDTARKPLYNKPLRDVEFARDMIKARDDKGLYGYLNTAGQVVIPFIYKEARAFGDSISNSNYAWVTNNKGVRFLVSKTGREYYSK</sequence>
<dbReference type="OrthoDB" id="2485468at2"/>
<accession>A0A3E1YGU9</accession>
<keyword evidence="3" id="KW-1185">Reference proteome</keyword>
<gene>
    <name evidence="2" type="ORF">DVR12_01175</name>
</gene>
<dbReference type="EMBL" id="QPMM01000001">
    <property type="protein sequence ID" value="RFS26430.1"/>
    <property type="molecule type" value="Genomic_DNA"/>
</dbReference>
<evidence type="ECO:0000313" key="3">
    <source>
        <dbReference type="Proteomes" id="UP000260644"/>
    </source>
</evidence>
<name>A0A3E1YGU9_9BACT</name>
<protein>
    <submittedName>
        <fullName evidence="2">WG repeat-containing protein</fullName>
    </submittedName>
</protein>
<dbReference type="Pfam" id="PF14903">
    <property type="entry name" value="WG_beta_rep"/>
    <property type="match status" value="4"/>
</dbReference>
<dbReference type="PANTHER" id="PTHR37841:SF1">
    <property type="entry name" value="DUF3298 DOMAIN-CONTAINING PROTEIN"/>
    <property type="match status" value="1"/>
</dbReference>
<proteinExistence type="predicted"/>
<dbReference type="InterPro" id="IPR032774">
    <property type="entry name" value="WG_beta_rep"/>
</dbReference>